<comment type="similarity">
    <text evidence="1">Belongs to the glycosyl hydrolase 31 family.</text>
</comment>
<dbReference type="Proteomes" id="UP000008181">
    <property type="component" value="Chromosome 1"/>
</dbReference>
<evidence type="ECO:0000256" key="1">
    <source>
        <dbReference type="RuleBase" id="RU361185"/>
    </source>
</evidence>
<dbReference type="GO" id="GO:0005975">
    <property type="term" value="P:carbohydrate metabolic process"/>
    <property type="evidence" value="ECO:0007669"/>
    <property type="project" value="InterPro"/>
</dbReference>
<name>G2QWM3_THETT</name>
<evidence type="ECO:0000259" key="2">
    <source>
        <dbReference type="Pfam" id="PF01055"/>
    </source>
</evidence>
<gene>
    <name evidence="3" type="ORF">THITE_2106179</name>
</gene>
<dbReference type="Gene3D" id="3.20.20.80">
    <property type="entry name" value="Glycosidases"/>
    <property type="match status" value="1"/>
</dbReference>
<dbReference type="EMBL" id="CP003009">
    <property type="protein sequence ID" value="AEO62233.1"/>
    <property type="molecule type" value="Genomic_DNA"/>
</dbReference>
<keyword evidence="1" id="KW-0326">Glycosidase</keyword>
<reference evidence="3 4" key="1">
    <citation type="journal article" date="2011" name="Nat. Biotechnol.">
        <title>Comparative genomic analysis of the thermophilic biomass-degrading fungi Myceliophthora thermophila and Thielavia terrestris.</title>
        <authorList>
            <person name="Berka R.M."/>
            <person name="Grigoriev I.V."/>
            <person name="Otillar R."/>
            <person name="Salamov A."/>
            <person name="Grimwood J."/>
            <person name="Reid I."/>
            <person name="Ishmael N."/>
            <person name="John T."/>
            <person name="Darmond C."/>
            <person name="Moisan M.-C."/>
            <person name="Henrissat B."/>
            <person name="Coutinho P.M."/>
            <person name="Lombard V."/>
            <person name="Natvig D.O."/>
            <person name="Lindquist E."/>
            <person name="Schmutz J."/>
            <person name="Lucas S."/>
            <person name="Harris P."/>
            <person name="Powlowski J."/>
            <person name="Bellemare A."/>
            <person name="Taylor D."/>
            <person name="Butler G."/>
            <person name="de Vries R.P."/>
            <person name="Allijn I.E."/>
            <person name="van den Brink J."/>
            <person name="Ushinsky S."/>
            <person name="Storms R."/>
            <person name="Powell A.J."/>
            <person name="Paulsen I.T."/>
            <person name="Elbourne L.D.H."/>
            <person name="Baker S.E."/>
            <person name="Magnuson J."/>
            <person name="LaBoissiere S."/>
            <person name="Clutterbuck A.J."/>
            <person name="Martinez D."/>
            <person name="Wogulis M."/>
            <person name="de Leon A.L."/>
            <person name="Rey M.W."/>
            <person name="Tsang A."/>
        </authorList>
    </citation>
    <scope>NUCLEOTIDE SEQUENCE [LARGE SCALE GENOMIC DNA]</scope>
    <source>
        <strain evidence="4">ATCC 38088 / NRRL 8126</strain>
    </source>
</reference>
<accession>G2QWM3</accession>
<feature type="domain" description="Glycoside hydrolase family 31 TIM barrel" evidence="2">
    <location>
        <begin position="1"/>
        <end position="51"/>
    </location>
</feature>
<dbReference type="InterPro" id="IPR000322">
    <property type="entry name" value="Glyco_hydro_31_TIM"/>
</dbReference>
<evidence type="ECO:0000313" key="4">
    <source>
        <dbReference type="Proteomes" id="UP000008181"/>
    </source>
</evidence>
<keyword evidence="4" id="KW-1185">Reference proteome</keyword>
<dbReference type="GO" id="GO:0004553">
    <property type="term" value="F:hydrolase activity, hydrolyzing O-glycosyl compounds"/>
    <property type="evidence" value="ECO:0007669"/>
    <property type="project" value="InterPro"/>
</dbReference>
<dbReference type="Pfam" id="PF01055">
    <property type="entry name" value="Glyco_hydro_31_2nd"/>
    <property type="match status" value="1"/>
</dbReference>
<dbReference type="AlphaFoldDB" id="G2QWM3"/>
<dbReference type="STRING" id="578455.G2QWM3"/>
<dbReference type="GeneID" id="11521338"/>
<evidence type="ECO:0000313" key="3">
    <source>
        <dbReference type="EMBL" id="AEO62233.1"/>
    </source>
</evidence>
<dbReference type="RefSeq" id="XP_003648569.1">
    <property type="nucleotide sequence ID" value="XM_003648521.1"/>
</dbReference>
<dbReference type="OrthoDB" id="3816060at2759"/>
<organism evidence="3 4">
    <name type="scientific">Thermothielavioides terrestris (strain ATCC 38088 / NRRL 8126)</name>
    <name type="common">Thielavia terrestris</name>
    <dbReference type="NCBI Taxonomy" id="578455"/>
    <lineage>
        <taxon>Eukaryota</taxon>
        <taxon>Fungi</taxon>
        <taxon>Dikarya</taxon>
        <taxon>Ascomycota</taxon>
        <taxon>Pezizomycotina</taxon>
        <taxon>Sordariomycetes</taxon>
        <taxon>Sordariomycetidae</taxon>
        <taxon>Sordariales</taxon>
        <taxon>Chaetomiaceae</taxon>
        <taxon>Thermothielavioides</taxon>
        <taxon>Thermothielavioides terrestris</taxon>
    </lineage>
</organism>
<dbReference type="KEGG" id="ttt:THITE_2106179"/>
<sequence length="56" mass="6518">MTPYLDFGFQNCRCGYRDMFEVAEMVSNYGVAQIPLEVAFTDVDYVDKRRVSDKAR</sequence>
<protein>
    <submittedName>
        <fullName evidence="3">Glycoside hydrolase family 31 protein</fullName>
    </submittedName>
</protein>
<dbReference type="HOGENOM" id="CLU_3015856_0_0_1"/>
<proteinExistence type="inferred from homology"/>
<keyword evidence="1 3" id="KW-0378">Hydrolase</keyword>